<dbReference type="PROSITE" id="PS50072">
    <property type="entry name" value="CSA_PPIASE_2"/>
    <property type="match status" value="1"/>
</dbReference>
<evidence type="ECO:0000256" key="4">
    <source>
        <dbReference type="RuleBase" id="RU363019"/>
    </source>
</evidence>
<evidence type="ECO:0000256" key="3">
    <source>
        <dbReference type="ARBA" id="ARBA00023235"/>
    </source>
</evidence>
<dbReference type="AlphaFoldDB" id="A0A0H5DMC9"/>
<evidence type="ECO:0000313" key="7">
    <source>
        <dbReference type="Proteomes" id="UP000182715"/>
    </source>
</evidence>
<dbReference type="InterPro" id="IPR044665">
    <property type="entry name" value="E_coli_cyclophilin_A-like"/>
</dbReference>
<evidence type="ECO:0000313" key="6">
    <source>
        <dbReference type="EMBL" id="CRL92481.1"/>
    </source>
</evidence>
<protein>
    <recommendedName>
        <fullName evidence="4">Peptidyl-prolyl cis-trans isomerase</fullName>
        <shortName evidence="4">PPIase</shortName>
        <ecNumber evidence="4">5.2.1.8</ecNumber>
    </recommendedName>
</protein>
<dbReference type="PRINTS" id="PR00153">
    <property type="entry name" value="CSAPPISMRASE"/>
</dbReference>
<evidence type="ECO:0000256" key="1">
    <source>
        <dbReference type="ARBA" id="ARBA00007365"/>
    </source>
</evidence>
<dbReference type="InterPro" id="IPR029000">
    <property type="entry name" value="Cyclophilin-like_dom_sf"/>
</dbReference>
<reference evidence="6 7" key="1">
    <citation type="submission" date="2014-11" db="EMBL/GenBank/DDBJ databases">
        <authorList>
            <person name="Diene M.Seydina."/>
        </authorList>
    </citation>
    <scope>NUCLEOTIDE SEQUENCE [LARGE SCALE GENOMIC DNA]</scope>
    <source>
        <strain evidence="6 7">Neisseria meningitidis CHUV</strain>
    </source>
</reference>
<sequence>MKPKFKTVLTALLLAVSLPSMAATHVLMETDMGNIRLVLDESKAPKTVANFVRYARKGFYDDTVFHRVIDGFVIQGGGLTEDLAQKASDKAVANESGNGLKNTAGTIAMARTTAPDSATSQFFINLADNASLDYKNGQYGYTVFGRVESGMNTVSKIARVKTATRGFYQNVPVQPVKIRRVVVGQ</sequence>
<name>A0A0H5DMC9_NEIMI</name>
<comment type="similarity">
    <text evidence="1 4">Belongs to the cyclophilin-type PPIase family.</text>
</comment>
<dbReference type="PROSITE" id="PS00170">
    <property type="entry name" value="CSA_PPIASE_1"/>
    <property type="match status" value="1"/>
</dbReference>
<dbReference type="EC" id="5.2.1.8" evidence="4"/>
<dbReference type="GO" id="GO:0006457">
    <property type="term" value="P:protein folding"/>
    <property type="evidence" value="ECO:0007669"/>
    <property type="project" value="InterPro"/>
</dbReference>
<dbReference type="InterPro" id="IPR020892">
    <property type="entry name" value="Cyclophilin-type_PPIase_CS"/>
</dbReference>
<organism evidence="6 7">
    <name type="scientific">Neisseria meningitidis serogroup B</name>
    <dbReference type="NCBI Taxonomy" id="491"/>
    <lineage>
        <taxon>Bacteria</taxon>
        <taxon>Pseudomonadati</taxon>
        <taxon>Pseudomonadota</taxon>
        <taxon>Betaproteobacteria</taxon>
        <taxon>Neisseriales</taxon>
        <taxon>Neisseriaceae</taxon>
        <taxon>Neisseria</taxon>
    </lineage>
</organism>
<dbReference type="EMBL" id="CVTF01000106">
    <property type="protein sequence ID" value="CRL92481.1"/>
    <property type="molecule type" value="Genomic_DNA"/>
</dbReference>
<dbReference type="OMA" id="SVWGQVI"/>
<dbReference type="GO" id="GO:0003755">
    <property type="term" value="F:peptidyl-prolyl cis-trans isomerase activity"/>
    <property type="evidence" value="ECO:0007669"/>
    <property type="project" value="UniProtKB-UniRule"/>
</dbReference>
<feature type="domain" description="PPIase cyclophilin-type" evidence="5">
    <location>
        <begin position="29"/>
        <end position="183"/>
    </location>
</feature>
<dbReference type="Proteomes" id="UP000182715">
    <property type="component" value="Unassembled WGS sequence"/>
</dbReference>
<feature type="chain" id="PRO_5006516457" description="Peptidyl-prolyl cis-trans isomerase" evidence="4">
    <location>
        <begin position="23"/>
        <end position="185"/>
    </location>
</feature>
<keyword evidence="4" id="KW-0732">Signal</keyword>
<dbReference type="InterPro" id="IPR002130">
    <property type="entry name" value="Cyclophilin-type_PPIase_dom"/>
</dbReference>
<keyword evidence="3 4" id="KW-0413">Isomerase</keyword>
<keyword evidence="2 4" id="KW-0697">Rotamase</keyword>
<comment type="catalytic activity">
    <reaction evidence="4">
        <text>[protein]-peptidylproline (omega=180) = [protein]-peptidylproline (omega=0)</text>
        <dbReference type="Rhea" id="RHEA:16237"/>
        <dbReference type="Rhea" id="RHEA-COMP:10747"/>
        <dbReference type="Rhea" id="RHEA-COMP:10748"/>
        <dbReference type="ChEBI" id="CHEBI:83833"/>
        <dbReference type="ChEBI" id="CHEBI:83834"/>
        <dbReference type="EC" id="5.2.1.8"/>
    </reaction>
</comment>
<dbReference type="CDD" id="cd01920">
    <property type="entry name" value="cyclophilin_EcCYP_like"/>
    <property type="match status" value="1"/>
</dbReference>
<dbReference type="Pfam" id="PF00160">
    <property type="entry name" value="Pro_isomerase"/>
    <property type="match status" value="1"/>
</dbReference>
<feature type="signal peptide" evidence="4">
    <location>
        <begin position="1"/>
        <end position="22"/>
    </location>
</feature>
<accession>A0A0H5DMC9</accession>
<dbReference type="PANTHER" id="PTHR43246">
    <property type="entry name" value="PEPTIDYL-PROLYL CIS-TRANS ISOMERASE CYP38, CHLOROPLASTIC"/>
    <property type="match status" value="1"/>
</dbReference>
<dbReference type="SUPFAM" id="SSF50891">
    <property type="entry name" value="Cyclophilin-like"/>
    <property type="match status" value="1"/>
</dbReference>
<evidence type="ECO:0000256" key="2">
    <source>
        <dbReference type="ARBA" id="ARBA00023110"/>
    </source>
</evidence>
<comment type="function">
    <text evidence="4">PPIases accelerate the folding of proteins. It catalyzes the cis-trans isomerization of proline imidic peptide bonds in oligopeptides.</text>
</comment>
<evidence type="ECO:0000259" key="5">
    <source>
        <dbReference type="PROSITE" id="PS50072"/>
    </source>
</evidence>
<dbReference type="Gene3D" id="2.40.100.10">
    <property type="entry name" value="Cyclophilin-like"/>
    <property type="match status" value="1"/>
</dbReference>
<proteinExistence type="inferred from homology"/>